<accession>A0ABX3NZN8</accession>
<dbReference type="Gene3D" id="3.30.870.10">
    <property type="entry name" value="Endonuclease Chain A"/>
    <property type="match status" value="1"/>
</dbReference>
<keyword evidence="3" id="KW-1185">Reference proteome</keyword>
<dbReference type="Pfam" id="PF13091">
    <property type="entry name" value="PLDc_2"/>
    <property type="match status" value="1"/>
</dbReference>
<dbReference type="SUPFAM" id="SSF56024">
    <property type="entry name" value="Phospholipase D/nuclease"/>
    <property type="match status" value="1"/>
</dbReference>
<name>A0ABX3NZN8_9BACT</name>
<dbReference type="EMBL" id="LWBO01000010">
    <property type="protein sequence ID" value="OQP49552.1"/>
    <property type="molecule type" value="Genomic_DNA"/>
</dbReference>
<dbReference type="RefSeq" id="WP_041346988.1">
    <property type="nucleotide sequence ID" value="NZ_LWBO01000010.1"/>
</dbReference>
<sequence>MLNSGKKQSAAAEKFNPDPDVIVAPGAKFEDQWGQWLNEIHTGLNGSNVLYIHTKYLIKDPFGEKPLIITGSANFSTNSTSSNDENMVVIPCSNEKGKTRIQDIYLGEFFRLFDHWYFRYLHSIDKSSKKVQAKRRFLKSTSSEWVPPYFQEGSDRFKRRNNFSFGFKE</sequence>
<comment type="caution">
    <text evidence="2">The sequence shown here is derived from an EMBL/GenBank/DDBJ whole genome shotgun (WGS) entry which is preliminary data.</text>
</comment>
<proteinExistence type="predicted"/>
<evidence type="ECO:0000313" key="2">
    <source>
        <dbReference type="EMBL" id="OQP49552.1"/>
    </source>
</evidence>
<dbReference type="Proteomes" id="UP000192277">
    <property type="component" value="Unassembled WGS sequence"/>
</dbReference>
<dbReference type="InterPro" id="IPR025202">
    <property type="entry name" value="PLD-like_dom"/>
</dbReference>
<gene>
    <name evidence="2" type="ORF">A4D02_28585</name>
</gene>
<feature type="domain" description="PLD phosphodiesterase" evidence="1">
    <location>
        <begin position="48"/>
        <end position="79"/>
    </location>
</feature>
<reference evidence="2 3" key="1">
    <citation type="submission" date="2016-04" db="EMBL/GenBank/DDBJ databases">
        <authorList>
            <person name="Chen L."/>
            <person name="Zhuang W."/>
            <person name="Wang G."/>
        </authorList>
    </citation>
    <scope>NUCLEOTIDE SEQUENCE [LARGE SCALE GENOMIC DNA]</scope>
    <source>
        <strain evidence="3">GR20</strain>
    </source>
</reference>
<dbReference type="InterPro" id="IPR001736">
    <property type="entry name" value="PLipase_D/transphosphatidylase"/>
</dbReference>
<dbReference type="PROSITE" id="PS50035">
    <property type="entry name" value="PLD"/>
    <property type="match status" value="1"/>
</dbReference>
<organism evidence="2 3">
    <name type="scientific">Niastella koreensis</name>
    <dbReference type="NCBI Taxonomy" id="354356"/>
    <lineage>
        <taxon>Bacteria</taxon>
        <taxon>Pseudomonadati</taxon>
        <taxon>Bacteroidota</taxon>
        <taxon>Chitinophagia</taxon>
        <taxon>Chitinophagales</taxon>
        <taxon>Chitinophagaceae</taxon>
        <taxon>Niastella</taxon>
    </lineage>
</organism>
<evidence type="ECO:0000259" key="1">
    <source>
        <dbReference type="PROSITE" id="PS50035"/>
    </source>
</evidence>
<evidence type="ECO:0000313" key="3">
    <source>
        <dbReference type="Proteomes" id="UP000192277"/>
    </source>
</evidence>
<protein>
    <recommendedName>
        <fullName evidence="1">PLD phosphodiesterase domain-containing protein</fullName>
    </recommendedName>
</protein>